<gene>
    <name evidence="3" type="ORF">GCM10009830_01070</name>
</gene>
<keyword evidence="2" id="KW-0812">Transmembrane</keyword>
<name>A0ABN2FVL7_9ACTN</name>
<feature type="transmembrane region" description="Helical" evidence="2">
    <location>
        <begin position="71"/>
        <end position="91"/>
    </location>
</feature>
<keyword evidence="2" id="KW-1133">Transmembrane helix</keyword>
<reference evidence="4" key="1">
    <citation type="journal article" date="2019" name="Int. J. Syst. Evol. Microbiol.">
        <title>The Global Catalogue of Microorganisms (GCM) 10K type strain sequencing project: providing services to taxonomists for standard genome sequencing and annotation.</title>
        <authorList>
            <consortium name="The Broad Institute Genomics Platform"/>
            <consortium name="The Broad Institute Genome Sequencing Center for Infectious Disease"/>
            <person name="Wu L."/>
            <person name="Ma J."/>
        </authorList>
    </citation>
    <scope>NUCLEOTIDE SEQUENCE [LARGE SCALE GENOMIC DNA]</scope>
    <source>
        <strain evidence="4">JCM 16001</strain>
    </source>
</reference>
<dbReference type="EMBL" id="BAAAQF010000001">
    <property type="protein sequence ID" value="GAA1659862.1"/>
    <property type="molecule type" value="Genomic_DNA"/>
</dbReference>
<feature type="compositionally biased region" description="Polar residues" evidence="1">
    <location>
        <begin position="142"/>
        <end position="152"/>
    </location>
</feature>
<feature type="region of interest" description="Disordered" evidence="1">
    <location>
        <begin position="125"/>
        <end position="152"/>
    </location>
</feature>
<keyword evidence="2" id="KW-0472">Membrane</keyword>
<feature type="transmembrane region" description="Helical" evidence="2">
    <location>
        <begin position="46"/>
        <end position="64"/>
    </location>
</feature>
<sequence length="152" mass="16686">MSRSLRQGKRTRTALEFLGASAVYLLPVLGLTLLVVFFAAPERHWWAIPVGTLMVVPALVWTVSRRQVFEALYIAMFVVVFAVPTAVVLLFGRGPVVWAVLAVFAVLCCIAWFRIASRFAEAPDDVEEGPGQVQPMGFPDSSGDQPDSWSGF</sequence>
<dbReference type="RefSeq" id="WP_344480389.1">
    <property type="nucleotide sequence ID" value="NZ_BAAAQF010000001.1"/>
</dbReference>
<evidence type="ECO:0000256" key="1">
    <source>
        <dbReference type="SAM" id="MobiDB-lite"/>
    </source>
</evidence>
<protein>
    <submittedName>
        <fullName evidence="3">Uncharacterized protein</fullName>
    </submittedName>
</protein>
<evidence type="ECO:0000256" key="2">
    <source>
        <dbReference type="SAM" id="Phobius"/>
    </source>
</evidence>
<comment type="caution">
    <text evidence="3">The sequence shown here is derived from an EMBL/GenBank/DDBJ whole genome shotgun (WGS) entry which is preliminary data.</text>
</comment>
<feature type="transmembrane region" description="Helical" evidence="2">
    <location>
        <begin position="97"/>
        <end position="115"/>
    </location>
</feature>
<proteinExistence type="predicted"/>
<dbReference type="Proteomes" id="UP001499851">
    <property type="component" value="Unassembled WGS sequence"/>
</dbReference>
<feature type="transmembrane region" description="Helical" evidence="2">
    <location>
        <begin position="21"/>
        <end position="40"/>
    </location>
</feature>
<keyword evidence="4" id="KW-1185">Reference proteome</keyword>
<organism evidence="3 4">
    <name type="scientific">Glycomyces endophyticus</name>
    <dbReference type="NCBI Taxonomy" id="480996"/>
    <lineage>
        <taxon>Bacteria</taxon>
        <taxon>Bacillati</taxon>
        <taxon>Actinomycetota</taxon>
        <taxon>Actinomycetes</taxon>
        <taxon>Glycomycetales</taxon>
        <taxon>Glycomycetaceae</taxon>
        <taxon>Glycomyces</taxon>
    </lineage>
</organism>
<accession>A0ABN2FVL7</accession>
<evidence type="ECO:0000313" key="3">
    <source>
        <dbReference type="EMBL" id="GAA1659862.1"/>
    </source>
</evidence>
<evidence type="ECO:0000313" key="4">
    <source>
        <dbReference type="Proteomes" id="UP001499851"/>
    </source>
</evidence>